<dbReference type="Pfam" id="PF06325">
    <property type="entry name" value="PrmA"/>
    <property type="match status" value="1"/>
</dbReference>
<dbReference type="NCBIfam" id="NF001785">
    <property type="entry name" value="PRK00517.2-2"/>
    <property type="match status" value="1"/>
</dbReference>
<evidence type="ECO:0000256" key="5">
    <source>
        <dbReference type="ARBA" id="ARBA00022691"/>
    </source>
</evidence>
<proteinExistence type="inferred from homology"/>
<keyword evidence="7" id="KW-0689">Ribosomal protein</keyword>
<evidence type="ECO:0000256" key="6">
    <source>
        <dbReference type="HAMAP-Rule" id="MF_00735"/>
    </source>
</evidence>
<dbReference type="PANTHER" id="PTHR43648:SF1">
    <property type="entry name" value="ELECTRON TRANSFER FLAVOPROTEIN BETA SUBUNIT LYSINE METHYLTRANSFERASE"/>
    <property type="match status" value="1"/>
</dbReference>
<comment type="catalytic activity">
    <reaction evidence="6">
        <text>L-lysyl-[protein] + 3 S-adenosyl-L-methionine = N(6),N(6),N(6)-trimethyl-L-lysyl-[protein] + 3 S-adenosyl-L-homocysteine + 3 H(+)</text>
        <dbReference type="Rhea" id="RHEA:54192"/>
        <dbReference type="Rhea" id="RHEA-COMP:9752"/>
        <dbReference type="Rhea" id="RHEA-COMP:13826"/>
        <dbReference type="ChEBI" id="CHEBI:15378"/>
        <dbReference type="ChEBI" id="CHEBI:29969"/>
        <dbReference type="ChEBI" id="CHEBI:57856"/>
        <dbReference type="ChEBI" id="CHEBI:59789"/>
        <dbReference type="ChEBI" id="CHEBI:61961"/>
    </reaction>
</comment>
<dbReference type="GO" id="GO:0032259">
    <property type="term" value="P:methylation"/>
    <property type="evidence" value="ECO:0007669"/>
    <property type="project" value="UniProtKB-KW"/>
</dbReference>
<comment type="subcellular location">
    <subcellularLocation>
        <location evidence="6">Cytoplasm</location>
    </subcellularLocation>
</comment>
<evidence type="ECO:0000313" key="7">
    <source>
        <dbReference type="EMBL" id="MFD2696702.1"/>
    </source>
</evidence>
<dbReference type="GO" id="GO:0008168">
    <property type="term" value="F:methyltransferase activity"/>
    <property type="evidence" value="ECO:0007669"/>
    <property type="project" value="UniProtKB-KW"/>
</dbReference>
<dbReference type="Gene3D" id="3.40.50.150">
    <property type="entry name" value="Vaccinia Virus protein VP39"/>
    <property type="match status" value="1"/>
</dbReference>
<dbReference type="SUPFAM" id="SSF53335">
    <property type="entry name" value="S-adenosyl-L-methionine-dependent methyltransferases"/>
    <property type="match status" value="1"/>
</dbReference>
<dbReference type="InterPro" id="IPR029063">
    <property type="entry name" value="SAM-dependent_MTases_sf"/>
</dbReference>
<keyword evidence="7" id="KW-0687">Ribonucleoprotein</keyword>
<name>A0ABW5SAK8_9FLAO</name>
<keyword evidence="3 6" id="KW-0489">Methyltransferase</keyword>
<keyword evidence="2 6" id="KW-0963">Cytoplasm</keyword>
<dbReference type="PIRSF" id="PIRSF000401">
    <property type="entry name" value="RPL11_MTase"/>
    <property type="match status" value="1"/>
</dbReference>
<accession>A0ABW5SAK8</accession>
<feature type="binding site" evidence="6">
    <location>
        <position position="214"/>
    </location>
    <ligand>
        <name>S-adenosyl-L-methionine</name>
        <dbReference type="ChEBI" id="CHEBI:59789"/>
    </ligand>
</feature>
<evidence type="ECO:0000256" key="2">
    <source>
        <dbReference type="ARBA" id="ARBA00022490"/>
    </source>
</evidence>
<dbReference type="PANTHER" id="PTHR43648">
    <property type="entry name" value="ELECTRON TRANSFER FLAVOPROTEIN BETA SUBUNIT LYSINE METHYLTRANSFERASE"/>
    <property type="match status" value="1"/>
</dbReference>
<keyword evidence="5 6" id="KW-0949">S-adenosyl-L-methionine</keyword>
<evidence type="ECO:0000256" key="1">
    <source>
        <dbReference type="ARBA" id="ARBA00009741"/>
    </source>
</evidence>
<dbReference type="GO" id="GO:0005840">
    <property type="term" value="C:ribosome"/>
    <property type="evidence" value="ECO:0007669"/>
    <property type="project" value="UniProtKB-KW"/>
</dbReference>
<comment type="similarity">
    <text evidence="1 6">Belongs to the methyltransferase superfamily. PrmA family.</text>
</comment>
<feature type="binding site" evidence="6">
    <location>
        <position position="172"/>
    </location>
    <ligand>
        <name>S-adenosyl-L-methionine</name>
        <dbReference type="ChEBI" id="CHEBI:59789"/>
    </ligand>
</feature>
<feature type="binding site" evidence="6">
    <location>
        <position position="129"/>
    </location>
    <ligand>
        <name>S-adenosyl-L-methionine</name>
        <dbReference type="ChEBI" id="CHEBI:59789"/>
    </ligand>
</feature>
<organism evidence="7 8">
    <name type="scientific">Mesonia sediminis</name>
    <dbReference type="NCBI Taxonomy" id="1703946"/>
    <lineage>
        <taxon>Bacteria</taxon>
        <taxon>Pseudomonadati</taxon>
        <taxon>Bacteroidota</taxon>
        <taxon>Flavobacteriia</taxon>
        <taxon>Flavobacteriales</taxon>
        <taxon>Flavobacteriaceae</taxon>
        <taxon>Mesonia</taxon>
    </lineage>
</organism>
<dbReference type="InterPro" id="IPR050078">
    <property type="entry name" value="Ribosomal_L11_MeTrfase_PrmA"/>
</dbReference>
<evidence type="ECO:0000256" key="3">
    <source>
        <dbReference type="ARBA" id="ARBA00022603"/>
    </source>
</evidence>
<dbReference type="EMBL" id="JBHULZ010000008">
    <property type="protein sequence ID" value="MFD2696702.1"/>
    <property type="molecule type" value="Genomic_DNA"/>
</dbReference>
<keyword evidence="8" id="KW-1185">Reference proteome</keyword>
<evidence type="ECO:0000313" key="8">
    <source>
        <dbReference type="Proteomes" id="UP001597357"/>
    </source>
</evidence>
<protein>
    <recommendedName>
        <fullName evidence="6">Ribosomal protein L11 methyltransferase</fullName>
        <shortName evidence="6">L11 Mtase</shortName>
        <ecNumber evidence="6">2.1.1.-</ecNumber>
    </recommendedName>
</protein>
<dbReference type="Proteomes" id="UP001597357">
    <property type="component" value="Unassembled WGS sequence"/>
</dbReference>
<comment type="caution">
    <text evidence="7">The sequence shown here is derived from an EMBL/GenBank/DDBJ whole genome shotgun (WGS) entry which is preliminary data.</text>
</comment>
<evidence type="ECO:0000256" key="4">
    <source>
        <dbReference type="ARBA" id="ARBA00022679"/>
    </source>
</evidence>
<feature type="binding site" evidence="6">
    <location>
        <position position="150"/>
    </location>
    <ligand>
        <name>S-adenosyl-L-methionine</name>
        <dbReference type="ChEBI" id="CHEBI:59789"/>
    </ligand>
</feature>
<keyword evidence="4 6" id="KW-0808">Transferase</keyword>
<sequence length="278" mass="31891">MTPTYIGYFFRLEPVQPLAEILIAQLNELGFDSFVETETGLEAYIEKSLHQPEAVKELYIFQNPDFKIDFEVKEIEQVNWNEEWERNFQPILVDDICQIRAPFHAKQETTYDIIIEPKMSFGTGHHATTHMMVQHLLQLDCTNKVVLDMGCGTGILAILAGMRGATDITAIDIDHWCYLNTQENVVRNNYPAIKVFEGDASLLGSKKFDLIIANINRNILLQDLPIYEKVLLQEGIILLSGFYIEDLSLIKEKCNQLGLQYVNHHIKDNWVGAKFVKN</sequence>
<dbReference type="InterPro" id="IPR004498">
    <property type="entry name" value="Ribosomal_PrmA_MeTrfase"/>
</dbReference>
<dbReference type="CDD" id="cd02440">
    <property type="entry name" value="AdoMet_MTases"/>
    <property type="match status" value="1"/>
</dbReference>
<dbReference type="RefSeq" id="WP_379043268.1">
    <property type="nucleotide sequence ID" value="NZ_JBHULZ010000008.1"/>
</dbReference>
<dbReference type="EC" id="2.1.1.-" evidence="6"/>
<comment type="function">
    <text evidence="6">Methylates ribosomal protein L11.</text>
</comment>
<gene>
    <name evidence="6 7" type="primary">prmA</name>
    <name evidence="7" type="ORF">ACFSQ0_01745</name>
</gene>
<dbReference type="HAMAP" id="MF_00735">
    <property type="entry name" value="Methyltr_PrmA"/>
    <property type="match status" value="1"/>
</dbReference>
<reference evidence="8" key="1">
    <citation type="journal article" date="2019" name="Int. J. Syst. Evol. Microbiol.">
        <title>The Global Catalogue of Microorganisms (GCM) 10K type strain sequencing project: providing services to taxonomists for standard genome sequencing and annotation.</title>
        <authorList>
            <consortium name="The Broad Institute Genomics Platform"/>
            <consortium name="The Broad Institute Genome Sequencing Center for Infectious Disease"/>
            <person name="Wu L."/>
            <person name="Ma J."/>
        </authorList>
    </citation>
    <scope>NUCLEOTIDE SEQUENCE [LARGE SCALE GENOMIC DNA]</scope>
    <source>
        <strain evidence="8">KCTC 42255</strain>
    </source>
</reference>